<evidence type="ECO:0000313" key="3">
    <source>
        <dbReference type="Proteomes" id="UP000076567"/>
    </source>
</evidence>
<name>A0A163S458_9BACL</name>
<dbReference type="EMBL" id="LRFC01000004">
    <property type="protein sequence ID" value="KZE68113.1"/>
    <property type="molecule type" value="Genomic_DNA"/>
</dbReference>
<feature type="compositionally biased region" description="Polar residues" evidence="1">
    <location>
        <begin position="1"/>
        <end position="10"/>
    </location>
</feature>
<organism evidence="2 3">
    <name type="scientific">Fictibacillus phosphorivorans</name>
    <dbReference type="NCBI Taxonomy" id="1221500"/>
    <lineage>
        <taxon>Bacteria</taxon>
        <taxon>Bacillati</taxon>
        <taxon>Bacillota</taxon>
        <taxon>Bacilli</taxon>
        <taxon>Bacillales</taxon>
        <taxon>Fictibacillaceae</taxon>
        <taxon>Fictibacillus</taxon>
    </lineage>
</organism>
<proteinExistence type="predicted"/>
<gene>
    <name evidence="2" type="ORF">AWM68_17055</name>
</gene>
<dbReference type="Proteomes" id="UP000076567">
    <property type="component" value="Unassembled WGS sequence"/>
</dbReference>
<accession>A0A163S458</accession>
<sequence>MPGETPTAQSAEEAHRTPPGKRASETQINDFQEQQRVTLTPYFKQKKALARVVGYGQSITLFY</sequence>
<evidence type="ECO:0000313" key="2">
    <source>
        <dbReference type="EMBL" id="KZE68113.1"/>
    </source>
</evidence>
<evidence type="ECO:0000256" key="1">
    <source>
        <dbReference type="SAM" id="MobiDB-lite"/>
    </source>
</evidence>
<protein>
    <submittedName>
        <fullName evidence="2">Uncharacterized protein</fullName>
    </submittedName>
</protein>
<keyword evidence="3" id="KW-1185">Reference proteome</keyword>
<feature type="region of interest" description="Disordered" evidence="1">
    <location>
        <begin position="1"/>
        <end position="29"/>
    </location>
</feature>
<reference evidence="3" key="1">
    <citation type="submission" date="2016-01" db="EMBL/GenBank/DDBJ databases">
        <title>Draft genome of Chromobacterium sp. F49.</title>
        <authorList>
            <person name="Hong K.W."/>
        </authorList>
    </citation>
    <scope>NUCLEOTIDE SEQUENCE [LARGE SCALE GENOMIC DNA]</scope>
    <source>
        <strain evidence="3">P7IIIA</strain>
    </source>
</reference>
<comment type="caution">
    <text evidence="2">The sequence shown here is derived from an EMBL/GenBank/DDBJ whole genome shotgun (WGS) entry which is preliminary data.</text>
</comment>
<dbReference type="AlphaFoldDB" id="A0A163S458"/>